<protein>
    <recommendedName>
        <fullName evidence="7">7,8-dihydroneopterin aldolase</fullName>
        <ecNumber evidence="7">4.1.2.25</ecNumber>
    </recommendedName>
</protein>
<evidence type="ECO:0000256" key="4">
    <source>
        <dbReference type="ARBA" id="ARBA00022909"/>
    </source>
</evidence>
<dbReference type="Gene3D" id="3.30.1130.10">
    <property type="match status" value="1"/>
</dbReference>
<dbReference type="PANTHER" id="PTHR42844:SF1">
    <property type="entry name" value="DIHYDRONEOPTERIN ALDOLASE 1-RELATED"/>
    <property type="match status" value="1"/>
</dbReference>
<dbReference type="InterPro" id="IPR006157">
    <property type="entry name" value="FolB_dom"/>
</dbReference>
<dbReference type="GO" id="GO:0046654">
    <property type="term" value="P:tetrahydrofolate biosynthetic process"/>
    <property type="evidence" value="ECO:0007669"/>
    <property type="project" value="UniProtKB-UniRule"/>
</dbReference>
<comment type="caution">
    <text evidence="9">The sequence shown here is derived from an EMBL/GenBank/DDBJ whole genome shotgun (WGS) entry which is preliminary data.</text>
</comment>
<comment type="catalytic activity">
    <reaction evidence="1 7">
        <text>7,8-dihydroneopterin = 6-hydroxymethyl-7,8-dihydropterin + glycolaldehyde</text>
        <dbReference type="Rhea" id="RHEA:10540"/>
        <dbReference type="ChEBI" id="CHEBI:17001"/>
        <dbReference type="ChEBI" id="CHEBI:17071"/>
        <dbReference type="ChEBI" id="CHEBI:44841"/>
        <dbReference type="EC" id="4.1.2.25"/>
    </reaction>
</comment>
<evidence type="ECO:0000313" key="10">
    <source>
        <dbReference type="Proteomes" id="UP000051439"/>
    </source>
</evidence>
<dbReference type="SMART" id="SM00905">
    <property type="entry name" value="FolB"/>
    <property type="match status" value="1"/>
</dbReference>
<dbReference type="Proteomes" id="UP000051439">
    <property type="component" value="Unassembled WGS sequence"/>
</dbReference>
<keyword evidence="5 7" id="KW-0456">Lyase</keyword>
<gene>
    <name evidence="9" type="ORF">FC98_GL000149</name>
</gene>
<comment type="function">
    <text evidence="6 7">Catalyzes the conversion of 7,8-dihydroneopterin to 6-hydroxymethyl-7,8-dihydropterin.</text>
</comment>
<dbReference type="GO" id="GO:0005737">
    <property type="term" value="C:cytoplasm"/>
    <property type="evidence" value="ECO:0007669"/>
    <property type="project" value="TreeGrafter"/>
</dbReference>
<keyword evidence="4 7" id="KW-0289">Folate biosynthesis</keyword>
<evidence type="ECO:0000256" key="1">
    <source>
        <dbReference type="ARBA" id="ARBA00001353"/>
    </source>
</evidence>
<dbReference type="PATRIC" id="fig|1423766.4.peg.147"/>
<dbReference type="EMBL" id="AZEB01000001">
    <property type="protein sequence ID" value="KRL23423.1"/>
    <property type="molecule type" value="Genomic_DNA"/>
</dbReference>
<dbReference type="InterPro" id="IPR006156">
    <property type="entry name" value="Dihydroneopterin_aldolase"/>
</dbReference>
<reference evidence="9 10" key="1">
    <citation type="journal article" date="2015" name="Genome Announc.">
        <title>Expanding the biotechnology potential of lactobacilli through comparative genomics of 213 strains and associated genera.</title>
        <authorList>
            <person name="Sun Z."/>
            <person name="Harris H.M."/>
            <person name="McCann A."/>
            <person name="Guo C."/>
            <person name="Argimon S."/>
            <person name="Zhang W."/>
            <person name="Yang X."/>
            <person name="Jeffery I.B."/>
            <person name="Cooney J.C."/>
            <person name="Kagawa T.F."/>
            <person name="Liu W."/>
            <person name="Song Y."/>
            <person name="Salvetti E."/>
            <person name="Wrobel A."/>
            <person name="Rasinkangas P."/>
            <person name="Parkhill J."/>
            <person name="Rea M.C."/>
            <person name="O'Sullivan O."/>
            <person name="Ritari J."/>
            <person name="Douillard F.P."/>
            <person name="Paul Ross R."/>
            <person name="Yang R."/>
            <person name="Briner A.E."/>
            <person name="Felis G.E."/>
            <person name="de Vos W.M."/>
            <person name="Barrangou R."/>
            <person name="Klaenhammer T.R."/>
            <person name="Caufield P.W."/>
            <person name="Cui Y."/>
            <person name="Zhang H."/>
            <person name="O'Toole P.W."/>
        </authorList>
    </citation>
    <scope>NUCLEOTIDE SEQUENCE [LARGE SCALE GENOMIC DNA]</scope>
    <source>
        <strain evidence="9 10">DSM 19906</strain>
    </source>
</reference>
<comment type="pathway">
    <text evidence="2 7">Cofactor biosynthesis; tetrahydrofolate biosynthesis; 2-amino-4-hydroxy-6-hydroxymethyl-7,8-dihydropteridine diphosphate from 7,8-dihydroneopterin triphosphate: step 3/4.</text>
</comment>
<evidence type="ECO:0000259" key="8">
    <source>
        <dbReference type="SMART" id="SM00905"/>
    </source>
</evidence>
<dbReference type="GO" id="GO:0004150">
    <property type="term" value="F:dihydroneopterin aldolase activity"/>
    <property type="evidence" value="ECO:0007669"/>
    <property type="project" value="UniProtKB-UniRule"/>
</dbReference>
<evidence type="ECO:0000256" key="6">
    <source>
        <dbReference type="ARBA" id="ARBA00037702"/>
    </source>
</evidence>
<comment type="similarity">
    <text evidence="3 7">Belongs to the DHNA family.</text>
</comment>
<dbReference type="EC" id="4.1.2.25" evidence="7"/>
<accession>A0A0R1NTQ6</accession>
<evidence type="ECO:0000256" key="2">
    <source>
        <dbReference type="ARBA" id="ARBA00005013"/>
    </source>
</evidence>
<dbReference type="NCBIfam" id="TIGR00526">
    <property type="entry name" value="folB_dom"/>
    <property type="match status" value="1"/>
</dbReference>
<organism evidence="9 10">
    <name type="scientific">Lentilactobacillus kisonensis DSM 19906 = JCM 15041</name>
    <dbReference type="NCBI Taxonomy" id="1423766"/>
    <lineage>
        <taxon>Bacteria</taxon>
        <taxon>Bacillati</taxon>
        <taxon>Bacillota</taxon>
        <taxon>Bacilli</taxon>
        <taxon>Lactobacillales</taxon>
        <taxon>Lactobacillaceae</taxon>
        <taxon>Lentilactobacillus</taxon>
    </lineage>
</organism>
<dbReference type="GO" id="GO:0046656">
    <property type="term" value="P:folic acid biosynthetic process"/>
    <property type="evidence" value="ECO:0007669"/>
    <property type="project" value="UniProtKB-UniRule"/>
</dbReference>
<feature type="domain" description="Dihydroneopterin aldolase/epimerase" evidence="8">
    <location>
        <begin position="10"/>
        <end position="121"/>
    </location>
</feature>
<keyword evidence="10" id="KW-1185">Reference proteome</keyword>
<dbReference type="InterPro" id="IPR043133">
    <property type="entry name" value="GTP-CH-I_C/QueF"/>
</dbReference>
<dbReference type="Pfam" id="PF02152">
    <property type="entry name" value="FolB"/>
    <property type="match status" value="1"/>
</dbReference>
<dbReference type="SUPFAM" id="SSF55620">
    <property type="entry name" value="Tetrahydrobiopterin biosynthesis enzymes-like"/>
    <property type="match status" value="1"/>
</dbReference>
<evidence type="ECO:0000256" key="7">
    <source>
        <dbReference type="RuleBase" id="RU362079"/>
    </source>
</evidence>
<dbReference type="PANTHER" id="PTHR42844">
    <property type="entry name" value="DIHYDRONEOPTERIN ALDOLASE 1-RELATED"/>
    <property type="match status" value="1"/>
</dbReference>
<dbReference type="NCBIfam" id="TIGR00525">
    <property type="entry name" value="folB"/>
    <property type="match status" value="1"/>
</dbReference>
<evidence type="ECO:0000256" key="5">
    <source>
        <dbReference type="ARBA" id="ARBA00023239"/>
    </source>
</evidence>
<dbReference type="UniPathway" id="UPA00077">
    <property type="reaction ID" value="UER00154"/>
</dbReference>
<evidence type="ECO:0000256" key="3">
    <source>
        <dbReference type="ARBA" id="ARBA00005708"/>
    </source>
</evidence>
<sequence>MKGMRFMYTIKLNNMQFHAHIGVLPEEKVVGQALQIDLVTEIDAEPKDDQLSTTVSYGDFYQHVQQIVTNSRVNLIETLAQSIISTIKSLDNRIGKTTVKIRKVGLPIDGIMDNVEIEMER</sequence>
<name>A0A0R1NTQ6_9LACO</name>
<proteinExistence type="inferred from homology"/>
<dbReference type="AlphaFoldDB" id="A0A0R1NTQ6"/>
<evidence type="ECO:0000313" key="9">
    <source>
        <dbReference type="EMBL" id="KRL23423.1"/>
    </source>
</evidence>